<sequence>MVRKILGIFMSFAIAGLMQSSAFALDLRWQSNPILVCLPPNPNSELMKQAFQEWQKVTKDKVTFNFLTANSCPDAKITISYAPNKVKSLTSYSYRGTYFTKAHIEMGLLTKDGNQAPKDVLLLLMEHEIGHAIGITGHTNTPNSVMQPTVKSGYTITNDSIKEVYRLYK</sequence>
<dbReference type="SUPFAM" id="SSF55486">
    <property type="entry name" value="Metalloproteases ('zincins'), catalytic domain"/>
    <property type="match status" value="1"/>
</dbReference>
<dbReference type="Proteomes" id="UP000824139">
    <property type="component" value="Unassembled WGS sequence"/>
</dbReference>
<dbReference type="Gene3D" id="3.40.390.10">
    <property type="entry name" value="Collagenase (Catalytic Domain)"/>
    <property type="match status" value="1"/>
</dbReference>
<keyword evidence="1" id="KW-0645">Protease</keyword>
<dbReference type="InterPro" id="IPR006026">
    <property type="entry name" value="Peptidase_Metallo"/>
</dbReference>
<dbReference type="AlphaFoldDB" id="A0A9D1FWT9"/>
<evidence type="ECO:0000256" key="3">
    <source>
        <dbReference type="ARBA" id="ARBA00022801"/>
    </source>
</evidence>
<protein>
    <submittedName>
        <fullName evidence="7">Matrixin family metalloprotease</fullName>
    </submittedName>
</protein>
<keyword evidence="3" id="KW-0378">Hydrolase</keyword>
<dbReference type="SMART" id="SM00235">
    <property type="entry name" value="ZnMc"/>
    <property type="match status" value="1"/>
</dbReference>
<organism evidence="7 8">
    <name type="scientific">Candidatus Scatenecus faecavium</name>
    <dbReference type="NCBI Taxonomy" id="2840915"/>
    <lineage>
        <taxon>Bacteria</taxon>
        <taxon>Candidatus Scatenecus</taxon>
    </lineage>
</organism>
<dbReference type="EMBL" id="DVJO01000102">
    <property type="protein sequence ID" value="HIS82901.1"/>
    <property type="molecule type" value="Genomic_DNA"/>
</dbReference>
<evidence type="ECO:0000313" key="7">
    <source>
        <dbReference type="EMBL" id="HIS82901.1"/>
    </source>
</evidence>
<dbReference type="InterPro" id="IPR024079">
    <property type="entry name" value="MetalloPept_cat_dom_sf"/>
</dbReference>
<reference evidence="7" key="1">
    <citation type="submission" date="2020-10" db="EMBL/GenBank/DDBJ databases">
        <authorList>
            <person name="Gilroy R."/>
        </authorList>
    </citation>
    <scope>NUCLEOTIDE SEQUENCE</scope>
    <source>
        <strain evidence="7">CHK152-2994</strain>
    </source>
</reference>
<keyword evidence="4" id="KW-0862">Zinc</keyword>
<keyword evidence="7" id="KW-0482">Metalloprotease</keyword>
<dbReference type="GO" id="GO:0008270">
    <property type="term" value="F:zinc ion binding"/>
    <property type="evidence" value="ECO:0007669"/>
    <property type="project" value="InterPro"/>
</dbReference>
<evidence type="ECO:0000256" key="1">
    <source>
        <dbReference type="ARBA" id="ARBA00022670"/>
    </source>
</evidence>
<dbReference type="Pfam" id="PF00413">
    <property type="entry name" value="Peptidase_M10"/>
    <property type="match status" value="1"/>
</dbReference>
<keyword evidence="5" id="KW-0732">Signal</keyword>
<evidence type="ECO:0000259" key="6">
    <source>
        <dbReference type="SMART" id="SM00235"/>
    </source>
</evidence>
<feature type="signal peptide" evidence="5">
    <location>
        <begin position="1"/>
        <end position="24"/>
    </location>
</feature>
<feature type="domain" description="Peptidase metallopeptidase" evidence="6">
    <location>
        <begin position="25"/>
        <end position="167"/>
    </location>
</feature>
<dbReference type="GO" id="GO:0031012">
    <property type="term" value="C:extracellular matrix"/>
    <property type="evidence" value="ECO:0007669"/>
    <property type="project" value="InterPro"/>
</dbReference>
<accession>A0A9D1FWT9</accession>
<name>A0A9D1FWT9_9BACT</name>
<evidence type="ECO:0000256" key="4">
    <source>
        <dbReference type="ARBA" id="ARBA00022833"/>
    </source>
</evidence>
<evidence type="ECO:0000256" key="2">
    <source>
        <dbReference type="ARBA" id="ARBA00022723"/>
    </source>
</evidence>
<dbReference type="InterPro" id="IPR001818">
    <property type="entry name" value="Pept_M10_metallopeptidase"/>
</dbReference>
<proteinExistence type="predicted"/>
<dbReference type="GO" id="GO:0004222">
    <property type="term" value="F:metalloendopeptidase activity"/>
    <property type="evidence" value="ECO:0007669"/>
    <property type="project" value="InterPro"/>
</dbReference>
<evidence type="ECO:0000256" key="5">
    <source>
        <dbReference type="SAM" id="SignalP"/>
    </source>
</evidence>
<keyword evidence="2" id="KW-0479">Metal-binding</keyword>
<feature type="chain" id="PRO_5039678106" evidence="5">
    <location>
        <begin position="25"/>
        <end position="169"/>
    </location>
</feature>
<reference evidence="7" key="2">
    <citation type="journal article" date="2021" name="PeerJ">
        <title>Extensive microbial diversity within the chicken gut microbiome revealed by metagenomics and culture.</title>
        <authorList>
            <person name="Gilroy R."/>
            <person name="Ravi A."/>
            <person name="Getino M."/>
            <person name="Pursley I."/>
            <person name="Horton D.L."/>
            <person name="Alikhan N.F."/>
            <person name="Baker D."/>
            <person name="Gharbi K."/>
            <person name="Hall N."/>
            <person name="Watson M."/>
            <person name="Adriaenssens E.M."/>
            <person name="Foster-Nyarko E."/>
            <person name="Jarju S."/>
            <person name="Secka A."/>
            <person name="Antonio M."/>
            <person name="Oren A."/>
            <person name="Chaudhuri R.R."/>
            <person name="La Ragione R."/>
            <person name="Hildebrand F."/>
            <person name="Pallen M.J."/>
        </authorList>
    </citation>
    <scope>NUCLEOTIDE SEQUENCE</scope>
    <source>
        <strain evidence="7">CHK152-2994</strain>
    </source>
</reference>
<evidence type="ECO:0000313" key="8">
    <source>
        <dbReference type="Proteomes" id="UP000824139"/>
    </source>
</evidence>
<dbReference type="GO" id="GO:0006508">
    <property type="term" value="P:proteolysis"/>
    <property type="evidence" value="ECO:0007669"/>
    <property type="project" value="UniProtKB-KW"/>
</dbReference>
<gene>
    <name evidence="7" type="ORF">IAD41_04770</name>
</gene>
<comment type="caution">
    <text evidence="7">The sequence shown here is derived from an EMBL/GenBank/DDBJ whole genome shotgun (WGS) entry which is preliminary data.</text>
</comment>